<dbReference type="PATRIC" id="fig|1462.6.peg.143"/>
<organism evidence="1 2">
    <name type="scientific">Geobacillus kaustophilus</name>
    <dbReference type="NCBI Taxonomy" id="1462"/>
    <lineage>
        <taxon>Bacteria</taxon>
        <taxon>Bacillati</taxon>
        <taxon>Bacillota</taxon>
        <taxon>Bacilli</taxon>
        <taxon>Bacillales</taxon>
        <taxon>Anoxybacillaceae</taxon>
        <taxon>Geobacillus</taxon>
        <taxon>Geobacillus thermoleovorans group</taxon>
    </lineage>
</organism>
<dbReference type="AlphaFoldDB" id="A0A0D8BP00"/>
<evidence type="ECO:0000313" key="2">
    <source>
        <dbReference type="Proteomes" id="UP000032522"/>
    </source>
</evidence>
<protein>
    <submittedName>
        <fullName evidence="1">Uncharacterized protein</fullName>
    </submittedName>
</protein>
<dbReference type="Proteomes" id="UP000032522">
    <property type="component" value="Unassembled WGS sequence"/>
</dbReference>
<proteinExistence type="predicted"/>
<evidence type="ECO:0000313" key="1">
    <source>
        <dbReference type="EMBL" id="KJE25841.1"/>
    </source>
</evidence>
<sequence length="77" mass="9515">MKNKLHLHVDNTKKKRKGQLWCPYCGDWRYFKMFRKLRFFPFQSTYRRCVKCGISEEDFWVKTVNKLWSFGVNSSRK</sequence>
<gene>
    <name evidence="1" type="ORF">LG52_37</name>
</gene>
<name>A0A0D8BP00_GEOKU</name>
<reference evidence="1 2" key="1">
    <citation type="submission" date="2015-01" db="EMBL/GenBank/DDBJ databases">
        <authorList>
            <person name="Filippidou S."/>
            <person name="Jeanneret N."/>
            <person name="Russel-Delif L."/>
            <person name="Junier T."/>
            <person name="Wunderlin T."/>
            <person name="Molina V."/>
            <person name="Johnson S.L."/>
            <person name="Davenport K.W."/>
            <person name="Chain P.S."/>
            <person name="Dorador C."/>
            <person name="Junier P."/>
        </authorList>
    </citation>
    <scope>NUCLEOTIDE SEQUENCE [LARGE SCALE GENOMIC DNA]</scope>
    <source>
        <strain evidence="1 2">Et7/4</strain>
    </source>
</reference>
<comment type="caution">
    <text evidence="1">The sequence shown here is derived from an EMBL/GenBank/DDBJ whole genome shotgun (WGS) entry which is preliminary data.</text>
</comment>
<dbReference type="EMBL" id="JYBP01000003">
    <property type="protein sequence ID" value="KJE25841.1"/>
    <property type="molecule type" value="Genomic_DNA"/>
</dbReference>
<accession>A0A0D8BP00</accession>